<keyword evidence="4" id="KW-1185">Reference proteome</keyword>
<organism evidence="3 4">
    <name type="scientific">Eeniella nana</name>
    <name type="common">Yeast</name>
    <name type="synonym">Brettanomyces nanus</name>
    <dbReference type="NCBI Taxonomy" id="13502"/>
    <lineage>
        <taxon>Eukaryota</taxon>
        <taxon>Fungi</taxon>
        <taxon>Dikarya</taxon>
        <taxon>Ascomycota</taxon>
        <taxon>Saccharomycotina</taxon>
        <taxon>Pichiomycetes</taxon>
        <taxon>Pichiales</taxon>
        <taxon>Pichiaceae</taxon>
        <taxon>Brettanomyces</taxon>
    </lineage>
</organism>
<dbReference type="PANTHER" id="PTHR12832:SF11">
    <property type="entry name" value="LD23868P"/>
    <property type="match status" value="1"/>
</dbReference>
<feature type="region of interest" description="Disordered" evidence="2">
    <location>
        <begin position="1"/>
        <end position="25"/>
    </location>
</feature>
<sequence length="639" mass="71233">MSASIPQNDDPLGDQDAATRLRNHGVSSASASAAAAAAAAAVSAVSASPLLGGLPKKRLRKSPTCSKISKASCVKLRSAPISKRFRSRSLPNIWIPSSRQTDLLLTDLSRRPGLSAKGGANLIESDVSQCTSNSAPQIHSDISQALSASSSIHRRHRCRHHPSSRGFGSTATSGTSSTLVLGSRTATLTHQFITRQQLLMPPVNLQSMHEIDLHEVLKNPQLRHDILFDPQLQFRPNIDGERGKRKKTQADTYWSFIRGEIKSLLADSNPKPLTTGSPITVMFQALKSILLSLIPSKDKASVEDILDMKLILQQLNSHCFDFTSFADWISSALKHHCAPMRDVWVDNMNAIFQSACENGTDGTPPTLDVDRLVDGLRMVFSILEAMKLDVANHQIRILRPLLCSTAVSFEKEYFNNALKRGKVNFTLALLWFKKNSIVCRSSNVREVLNFASLHLLSCSSMCSEFPNTLAFDHSRLVVLRADIRHLICTKLCTILYKNLVMQYAKSRFRDLCSTAHMFELKKEILNIIVDENGNSKWTRNLHNLAVHLTFKLFGNLNAQKVDFCFNWLLAQTQPSSKVYTLLEQTLFEKILKALNEGTVSQIEDDCLINEELKNVAERLNQLIELNYNVFGEIYGSYLD</sequence>
<reference evidence="3" key="1">
    <citation type="submission" date="2020-10" db="EMBL/GenBank/DDBJ databases">
        <authorList>
            <person name="Roach M.J.R."/>
        </authorList>
    </citation>
    <scope>NUCLEOTIDE SEQUENCE</scope>
    <source>
        <strain evidence="3">CBS 1945</strain>
    </source>
</reference>
<proteinExistence type="inferred from homology"/>
<dbReference type="RefSeq" id="XP_038778541.1">
    <property type="nucleotide sequence ID" value="XM_038922613.1"/>
</dbReference>
<dbReference type="KEGG" id="bnn:FOA43_002315"/>
<dbReference type="InterPro" id="IPR008862">
    <property type="entry name" value="Tcp11"/>
</dbReference>
<dbReference type="PANTHER" id="PTHR12832">
    <property type="entry name" value="TESTIS-SPECIFIC PROTEIN PBS13 T-COMPLEX 11"/>
    <property type="match status" value="1"/>
</dbReference>
<evidence type="ECO:0000256" key="1">
    <source>
        <dbReference type="ARBA" id="ARBA00010954"/>
    </source>
</evidence>
<evidence type="ECO:0000256" key="2">
    <source>
        <dbReference type="SAM" id="MobiDB-lite"/>
    </source>
</evidence>
<evidence type="ECO:0000313" key="4">
    <source>
        <dbReference type="Proteomes" id="UP000662931"/>
    </source>
</evidence>
<dbReference type="AlphaFoldDB" id="A0A875S0Q0"/>
<dbReference type="Proteomes" id="UP000662931">
    <property type="component" value="Chromosome 2"/>
</dbReference>
<accession>A0A875S0Q0</accession>
<dbReference type="Pfam" id="PF05794">
    <property type="entry name" value="Tcp11"/>
    <property type="match status" value="1"/>
</dbReference>
<evidence type="ECO:0000313" key="3">
    <source>
        <dbReference type="EMBL" id="QPG74976.1"/>
    </source>
</evidence>
<dbReference type="OrthoDB" id="276323at2759"/>
<protein>
    <submittedName>
        <fullName evidence="3">Uncharacterized protein</fullName>
    </submittedName>
</protein>
<dbReference type="EMBL" id="CP064813">
    <property type="protein sequence ID" value="QPG74976.1"/>
    <property type="molecule type" value="Genomic_DNA"/>
</dbReference>
<comment type="similarity">
    <text evidence="1">Belongs to the TCP11 family.</text>
</comment>
<gene>
    <name evidence="3" type="ORF">FOA43_002315</name>
</gene>
<dbReference type="GeneID" id="62195716"/>
<dbReference type="GO" id="GO:0010737">
    <property type="term" value="P:protein kinase A signaling"/>
    <property type="evidence" value="ECO:0007669"/>
    <property type="project" value="TreeGrafter"/>
</dbReference>
<name>A0A875S0Q0_EENNA</name>